<evidence type="ECO:0000313" key="3">
    <source>
        <dbReference type="RefSeq" id="XP_013777309.1"/>
    </source>
</evidence>
<protein>
    <submittedName>
        <fullName evidence="3">Uncharacterized protein LOC106461983</fullName>
    </submittedName>
</protein>
<sequence>MRWDKKQHKNVYIPFPAIIKEYNEHIEYVDLFDMFMTLYRVNHKCYCRIFLWSLNLVVNNASILYRRHAEQKKEPQKVHPDLIKFTANRSVALIQEIKVPSVLVHNCCHPSMHVSPSASASENDEEKSNIPRSDLC</sequence>
<proteinExistence type="predicted"/>
<dbReference type="PANTHER" id="PTHR47272">
    <property type="entry name" value="DDE_TNP_1_7 DOMAIN-CONTAINING PROTEIN"/>
    <property type="match status" value="1"/>
</dbReference>
<reference evidence="3" key="1">
    <citation type="submission" date="2025-08" db="UniProtKB">
        <authorList>
            <consortium name="RefSeq"/>
        </authorList>
    </citation>
    <scope>IDENTIFICATION</scope>
    <source>
        <tissue evidence="3">Muscle</tissue>
    </source>
</reference>
<name>A0ABM1B934_LIMPO</name>
<evidence type="ECO:0000313" key="2">
    <source>
        <dbReference type="Proteomes" id="UP000694941"/>
    </source>
</evidence>
<evidence type="ECO:0000256" key="1">
    <source>
        <dbReference type="SAM" id="MobiDB-lite"/>
    </source>
</evidence>
<dbReference type="Proteomes" id="UP000694941">
    <property type="component" value="Unplaced"/>
</dbReference>
<keyword evidence="2" id="KW-1185">Reference proteome</keyword>
<gene>
    <name evidence="3" type="primary">LOC106461983</name>
</gene>
<accession>A0ABM1B934</accession>
<dbReference type="RefSeq" id="XP_013777309.1">
    <property type="nucleotide sequence ID" value="XM_013921855.1"/>
</dbReference>
<dbReference type="GeneID" id="106461983"/>
<organism evidence="2 3">
    <name type="scientific">Limulus polyphemus</name>
    <name type="common">Atlantic horseshoe crab</name>
    <dbReference type="NCBI Taxonomy" id="6850"/>
    <lineage>
        <taxon>Eukaryota</taxon>
        <taxon>Metazoa</taxon>
        <taxon>Ecdysozoa</taxon>
        <taxon>Arthropoda</taxon>
        <taxon>Chelicerata</taxon>
        <taxon>Merostomata</taxon>
        <taxon>Xiphosura</taxon>
        <taxon>Limulidae</taxon>
        <taxon>Limulus</taxon>
    </lineage>
</organism>
<feature type="region of interest" description="Disordered" evidence="1">
    <location>
        <begin position="114"/>
        <end position="136"/>
    </location>
</feature>